<keyword evidence="1" id="KW-0489">Methyltransferase</keyword>
<protein>
    <submittedName>
        <fullName evidence="1">Class I SAM-dependent methyltransferase</fullName>
    </submittedName>
</protein>
<proteinExistence type="predicted"/>
<dbReference type="EMBL" id="JAENHO010000001">
    <property type="protein sequence ID" value="MBL7253321.1"/>
    <property type="molecule type" value="Genomic_DNA"/>
</dbReference>
<name>A0ABS1VIN0_9ACTN</name>
<dbReference type="SUPFAM" id="SSF53335">
    <property type="entry name" value="S-adenosyl-L-methionine-dependent methyltransferases"/>
    <property type="match status" value="1"/>
</dbReference>
<evidence type="ECO:0000313" key="2">
    <source>
        <dbReference type="Proteomes" id="UP000598996"/>
    </source>
</evidence>
<dbReference type="Proteomes" id="UP000598996">
    <property type="component" value="Unassembled WGS sequence"/>
</dbReference>
<dbReference type="Gene3D" id="3.40.50.150">
    <property type="entry name" value="Vaccinia Virus protein VP39"/>
    <property type="match status" value="1"/>
</dbReference>
<dbReference type="GO" id="GO:0008168">
    <property type="term" value="F:methyltransferase activity"/>
    <property type="evidence" value="ECO:0007669"/>
    <property type="project" value="UniProtKB-KW"/>
</dbReference>
<reference evidence="1 2" key="1">
    <citation type="submission" date="2021-01" db="EMBL/GenBank/DDBJ databases">
        <title>Actinoplanes sp. nov. LDG1-01 isolated from lichen.</title>
        <authorList>
            <person name="Saeng-In P."/>
            <person name="Phongsopitanun W."/>
            <person name="Kanchanasin P."/>
            <person name="Yuki M."/>
            <person name="Kudo T."/>
            <person name="Ohkuma M."/>
            <person name="Tanasupawat S."/>
        </authorList>
    </citation>
    <scope>NUCLEOTIDE SEQUENCE [LARGE SCALE GENOMIC DNA]</scope>
    <source>
        <strain evidence="1 2">LDG1-01</strain>
    </source>
</reference>
<dbReference type="InterPro" id="IPR029063">
    <property type="entry name" value="SAM-dependent_MTases_sf"/>
</dbReference>
<sequence length="195" mass="20323">MTVMLAEPIVRSVTGGCSARRGAWVRLLVRAGGRGAARGAGGGGSGRWAHSRAGNRVGCRTAWLAYGAAAGSRVVIDTVERDEELAALAAQADWPSPVRVHSGDAEGLLATLGSYELIFADAEGGKWTGLDRTIAALRPGGTLVVDDMDPARYTEAAHLAAVAEVRRRLLTDPRLIAAELPAATGLILVTRRAFA</sequence>
<keyword evidence="2" id="KW-1185">Reference proteome</keyword>
<organism evidence="1 2">
    <name type="scientific">Paractinoplanes lichenicola</name>
    <dbReference type="NCBI Taxonomy" id="2802976"/>
    <lineage>
        <taxon>Bacteria</taxon>
        <taxon>Bacillati</taxon>
        <taxon>Actinomycetota</taxon>
        <taxon>Actinomycetes</taxon>
        <taxon>Micromonosporales</taxon>
        <taxon>Micromonosporaceae</taxon>
        <taxon>Paractinoplanes</taxon>
    </lineage>
</organism>
<dbReference type="GO" id="GO:0032259">
    <property type="term" value="P:methylation"/>
    <property type="evidence" value="ECO:0007669"/>
    <property type="project" value="UniProtKB-KW"/>
</dbReference>
<comment type="caution">
    <text evidence="1">The sequence shown here is derived from an EMBL/GenBank/DDBJ whole genome shotgun (WGS) entry which is preliminary data.</text>
</comment>
<keyword evidence="1" id="KW-0808">Transferase</keyword>
<accession>A0ABS1VIN0</accession>
<gene>
    <name evidence="1" type="ORF">JKJ07_03255</name>
</gene>
<evidence type="ECO:0000313" key="1">
    <source>
        <dbReference type="EMBL" id="MBL7253321.1"/>
    </source>
</evidence>